<dbReference type="InterPro" id="IPR012337">
    <property type="entry name" value="RNaseH-like_sf"/>
</dbReference>
<name>A0ABQ0EF01_APOSI</name>
<dbReference type="Pfam" id="PF15663">
    <property type="entry name" value="zf-CCCH_3"/>
    <property type="match status" value="1"/>
</dbReference>
<evidence type="ECO:0000259" key="7">
    <source>
        <dbReference type="PROSITE" id="PS50808"/>
    </source>
</evidence>
<dbReference type="PROSITE" id="PS50808">
    <property type="entry name" value="ZF_BED"/>
    <property type="match status" value="2"/>
</dbReference>
<feature type="region of interest" description="Disordered" evidence="5">
    <location>
        <begin position="931"/>
        <end position="967"/>
    </location>
</feature>
<dbReference type="PROSITE" id="PS50103">
    <property type="entry name" value="ZF_C3H1"/>
    <property type="match status" value="1"/>
</dbReference>
<feature type="compositionally biased region" description="Basic and acidic residues" evidence="5">
    <location>
        <begin position="1403"/>
        <end position="1416"/>
    </location>
</feature>
<dbReference type="InterPro" id="IPR036236">
    <property type="entry name" value="Znf_C2H2_sf"/>
</dbReference>
<feature type="compositionally biased region" description="Polar residues" evidence="5">
    <location>
        <begin position="1170"/>
        <end position="1182"/>
    </location>
</feature>
<evidence type="ECO:0000313" key="8">
    <source>
        <dbReference type="EMBL" id="GAB1285435.1"/>
    </source>
</evidence>
<feature type="compositionally biased region" description="Low complexity" evidence="5">
    <location>
        <begin position="189"/>
        <end position="201"/>
    </location>
</feature>
<feature type="region of interest" description="Disordered" evidence="5">
    <location>
        <begin position="813"/>
        <end position="897"/>
    </location>
</feature>
<evidence type="ECO:0000256" key="2">
    <source>
        <dbReference type="ARBA" id="ARBA00022771"/>
    </source>
</evidence>
<dbReference type="PANTHER" id="PTHR47241:SF2">
    <property type="entry name" value="ZINC FINGER BED DOMAIN-CONTAINING PROTEIN 6"/>
    <property type="match status" value="1"/>
</dbReference>
<feature type="compositionally biased region" description="Basic and acidic residues" evidence="5">
    <location>
        <begin position="1016"/>
        <end position="1039"/>
    </location>
</feature>
<evidence type="ECO:0000256" key="4">
    <source>
        <dbReference type="PROSITE-ProRule" id="PRU00723"/>
    </source>
</evidence>
<keyword evidence="2 4" id="KW-0863">Zinc-finger</keyword>
<feature type="compositionally biased region" description="Basic and acidic residues" evidence="5">
    <location>
        <begin position="1055"/>
        <end position="1070"/>
    </location>
</feature>
<comment type="caution">
    <text evidence="8">The sequence shown here is derived from an EMBL/GenBank/DDBJ whole genome shotgun (WGS) entry which is preliminary data.</text>
</comment>
<dbReference type="InterPro" id="IPR003656">
    <property type="entry name" value="Znf_BED"/>
</dbReference>
<feature type="compositionally biased region" description="Acidic residues" evidence="5">
    <location>
        <begin position="346"/>
        <end position="359"/>
    </location>
</feature>
<evidence type="ECO:0000256" key="3">
    <source>
        <dbReference type="ARBA" id="ARBA00022833"/>
    </source>
</evidence>
<feature type="compositionally biased region" description="Basic and acidic residues" evidence="5">
    <location>
        <begin position="1102"/>
        <end position="1114"/>
    </location>
</feature>
<gene>
    <name evidence="8" type="ORF">APTSU1_000066500</name>
</gene>
<feature type="compositionally biased region" description="Polar residues" evidence="5">
    <location>
        <begin position="1078"/>
        <end position="1087"/>
    </location>
</feature>
<feature type="domain" description="C3H1-type" evidence="6">
    <location>
        <begin position="710"/>
        <end position="737"/>
    </location>
</feature>
<dbReference type="Gene3D" id="4.10.1000.10">
    <property type="entry name" value="Zinc finger, CCCH-type"/>
    <property type="match status" value="1"/>
</dbReference>
<feature type="compositionally biased region" description="Basic and acidic residues" evidence="5">
    <location>
        <begin position="378"/>
        <end position="389"/>
    </location>
</feature>
<feature type="region of interest" description="Disordered" evidence="5">
    <location>
        <begin position="985"/>
        <end position="1039"/>
    </location>
</feature>
<feature type="compositionally biased region" description="Basic and acidic residues" evidence="5">
    <location>
        <begin position="1247"/>
        <end position="1268"/>
    </location>
</feature>
<keyword evidence="9" id="KW-1185">Reference proteome</keyword>
<feature type="region of interest" description="Disordered" evidence="5">
    <location>
        <begin position="1162"/>
        <end position="1277"/>
    </location>
</feature>
<dbReference type="SUPFAM" id="SSF57667">
    <property type="entry name" value="beta-beta-alpha zinc fingers"/>
    <property type="match status" value="2"/>
</dbReference>
<proteinExistence type="predicted"/>
<feature type="region of interest" description="Disordered" evidence="5">
    <location>
        <begin position="1055"/>
        <end position="1119"/>
    </location>
</feature>
<protein>
    <submittedName>
        <fullName evidence="8">Zinc finger CCCH domain-containing protein 11A</fullName>
    </submittedName>
</protein>
<keyword evidence="3 4" id="KW-0862">Zinc</keyword>
<feature type="compositionally biased region" description="Acidic residues" evidence="5">
    <location>
        <begin position="868"/>
        <end position="883"/>
    </location>
</feature>
<dbReference type="SMART" id="SM00356">
    <property type="entry name" value="ZnF_C3H1"/>
    <property type="match status" value="3"/>
</dbReference>
<feature type="zinc finger region" description="C3H1-type" evidence="4">
    <location>
        <begin position="710"/>
        <end position="737"/>
    </location>
</feature>
<dbReference type="Pfam" id="PF02892">
    <property type="entry name" value="zf-BED"/>
    <property type="match status" value="2"/>
</dbReference>
<feature type="compositionally biased region" description="Polar residues" evidence="5">
    <location>
        <begin position="1441"/>
        <end position="1454"/>
    </location>
</feature>
<organism evidence="8 9">
    <name type="scientific">Apodemus speciosus</name>
    <name type="common">Large Japanese field mouse</name>
    <dbReference type="NCBI Taxonomy" id="105296"/>
    <lineage>
        <taxon>Eukaryota</taxon>
        <taxon>Metazoa</taxon>
        <taxon>Chordata</taxon>
        <taxon>Craniata</taxon>
        <taxon>Vertebrata</taxon>
        <taxon>Euteleostomi</taxon>
        <taxon>Mammalia</taxon>
        <taxon>Eutheria</taxon>
        <taxon>Euarchontoglires</taxon>
        <taxon>Glires</taxon>
        <taxon>Rodentia</taxon>
        <taxon>Myomorpha</taxon>
        <taxon>Muroidea</taxon>
        <taxon>Muridae</taxon>
        <taxon>Murinae</taxon>
        <taxon>Apodemus</taxon>
    </lineage>
</organism>
<sequence>MLSRCSTFSDAGILGCVSINSNTDEDDVVEGKMVAEGANKETKLPAKKKRKKGLRIKGKRRRKKLILAKKFSKDLGSGRPVADAPASLASSAPEQDEESLFEGNIEKQIYLPSTRAKTSIVWHFFHVDPQYTWRAICNLCEKSVSRGKPGSHLGTSTLQRHLQARHSPHWTRANKFGVTNGEEDFTLDLSLSPSSPGSNGSFEYIPTDSLDENRMGKKRDKSASDALRAKRGRFLIKSNIVKHALIPGTRAKTSAVWNFFYTDPQHISRAVCNICKRSVSRGRPGSHLGTSTLQRHLQATHPIHWAVANKDSGAIGNGLDETETESSDLLNDTLPGEKSSGSQDLTAEDLSDSDSDEPPILEVENRSESPIPVAEQDNLEHSQEREATSHCENAASNQISQIHLTVDIWTHDPSTDYFIVTVHWVSLETASSPSNGGTPNFRKWAVLCVTGLAKDCLITNILQELNDQIGLWLSPNFLIPSFIVSDNSSNVVHAIKGGGFTHVPCFLHCLNVVIQDFFCEHKSIENMLVAARKTCHHFSHSATQRRLREDFQVRGITQALNLVDSLSLKLESDALLSTMLKSKHCILATLLDPCFKNSLEDFFPQGADLETYKQILAEEVFRLGTDSFTSIKEGTSNAEEDLGIFPAQKIPGKLTSIKSNRLRFKDDFCGSIVIGRVSPFQEYLELVFTSRKQWLVPGSHFWPENLPSMPNQGEDCYFYFYSTCTKGDSCPFRHCEAALGNETVCTLWQEGRCFRQVCRFRHMEIDKKRSEIPCYWENQPMGCQKLNCAFHHTRSRYVDGLFLPPSKTVLPTVPESQEEEVKASPLTVQQNKLSVQSNPSPQLRSVMKVESSENVPSPTHPPVVINAADDDEDDDDQFSEEGDESKTPALQPTPDVHNGLRVASARKPGVSLKQGECLNFGIKTLEEIKSKKMKEKSKKQGEGSSGVSSTLHQPQPNPGPEKENVRTVVRTVTLSSKPEEPLVRLSLTERLGKRKLSVGGESDPPLKRSLAQRLGKKVEAPETNIDKAPKKGAERIHKTGEIHVKTLEEILLERASQKRGELQTKLKAEESSGADDSPSGTKSSSVRIKTFSEVLAEKKHRQQEMERQKSKKDTGYLMQTEDTEVKKIVSLPTVAVSQGQPEEPAGRARSMQEVHIKTLEEIKLEKALRGQQSSERSGNSRPQAEAAPGAKRLLRITKRAGAKEEKKCELEDSGDAPSQSSVTKMEANETSDETISDSTKLPVSRCDTIKEKHTERLQERGASQKEKAALSSMRGDEASYYTRVVGKPVLTAVSGVTRHLTKRLPTESSQKGEVETSGIGDSILNVKCAAQTLEKRSKAKPKVNVKPSVVKVVSAPKLAPKRKAVEAHTAVIAAVKPLSSSSVLQESPAKTAAVAVVPLLSEDKSATLSETEKPKDSSVLSSAQVSSEPLLPEGSGPSSSQMATKQRRLSSASTGKPPLSVEDDFEKLIWEISGGKLEAEIDLDPGKDEDDLLLELSEMIDS</sequence>
<feature type="compositionally biased region" description="Low complexity" evidence="5">
    <location>
        <begin position="80"/>
        <end position="93"/>
    </location>
</feature>
<dbReference type="PANTHER" id="PTHR47241">
    <property type="entry name" value="FINGER PROTEIN, PUTATIVE-RELATED"/>
    <property type="match status" value="1"/>
</dbReference>
<feature type="region of interest" description="Disordered" evidence="5">
    <location>
        <begin position="75"/>
        <end position="97"/>
    </location>
</feature>
<dbReference type="InterPro" id="IPR052865">
    <property type="entry name" value="Zinc_finger_BED"/>
</dbReference>
<reference evidence="8 9" key="1">
    <citation type="submission" date="2024-08" db="EMBL/GenBank/DDBJ databases">
        <title>The draft genome of Apodemus speciosus.</title>
        <authorList>
            <person name="Nabeshima K."/>
            <person name="Suzuki S."/>
            <person name="Onuma M."/>
        </authorList>
    </citation>
    <scope>NUCLEOTIDE SEQUENCE [LARGE SCALE GENOMIC DNA]</scope>
    <source>
        <strain evidence="8">IB14-021</strain>
    </source>
</reference>
<evidence type="ECO:0000259" key="6">
    <source>
        <dbReference type="PROSITE" id="PS50103"/>
    </source>
</evidence>
<evidence type="ECO:0000313" key="9">
    <source>
        <dbReference type="Proteomes" id="UP001623349"/>
    </source>
</evidence>
<dbReference type="InterPro" id="IPR000571">
    <property type="entry name" value="Znf_CCCH"/>
</dbReference>
<dbReference type="EMBL" id="BAAFST010000001">
    <property type="protein sequence ID" value="GAB1285435.1"/>
    <property type="molecule type" value="Genomic_DNA"/>
</dbReference>
<keyword evidence="1 4" id="KW-0479">Metal-binding</keyword>
<feature type="domain" description="BED-type" evidence="7">
    <location>
        <begin position="116"/>
        <end position="173"/>
    </location>
</feature>
<evidence type="ECO:0000256" key="1">
    <source>
        <dbReference type="ARBA" id="ARBA00022723"/>
    </source>
</evidence>
<feature type="compositionally biased region" description="Basic and acidic residues" evidence="5">
    <location>
        <begin position="1201"/>
        <end position="1210"/>
    </location>
</feature>
<feature type="compositionally biased region" description="Polar residues" evidence="5">
    <location>
        <begin position="826"/>
        <end position="843"/>
    </location>
</feature>
<feature type="region of interest" description="Disordered" evidence="5">
    <location>
        <begin position="187"/>
        <end position="225"/>
    </location>
</feature>
<evidence type="ECO:0000256" key="5">
    <source>
        <dbReference type="SAM" id="MobiDB-lite"/>
    </source>
</evidence>
<dbReference type="InterPro" id="IPR041686">
    <property type="entry name" value="Znf-CCCH_3"/>
</dbReference>
<dbReference type="SMART" id="SM00614">
    <property type="entry name" value="ZnF_BED"/>
    <property type="match status" value="2"/>
</dbReference>
<feature type="region of interest" description="Disordered" evidence="5">
    <location>
        <begin position="314"/>
        <end position="392"/>
    </location>
</feature>
<feature type="region of interest" description="Disordered" evidence="5">
    <location>
        <begin position="1403"/>
        <end position="1460"/>
    </location>
</feature>
<feature type="compositionally biased region" description="Low complexity" evidence="5">
    <location>
        <begin position="1417"/>
        <end position="1440"/>
    </location>
</feature>
<accession>A0ABQ0EF01</accession>
<dbReference type="SUPFAM" id="SSF53098">
    <property type="entry name" value="Ribonuclease H-like"/>
    <property type="match status" value="1"/>
</dbReference>
<dbReference type="Proteomes" id="UP001623349">
    <property type="component" value="Unassembled WGS sequence"/>
</dbReference>
<feature type="domain" description="BED-type" evidence="7">
    <location>
        <begin position="251"/>
        <end position="308"/>
    </location>
</feature>